<evidence type="ECO:0000256" key="2">
    <source>
        <dbReference type="SAM" id="Phobius"/>
    </source>
</evidence>
<gene>
    <name evidence="4" type="ORF">HKK74_25525</name>
</gene>
<evidence type="ECO:0000259" key="3">
    <source>
        <dbReference type="Pfam" id="PF10708"/>
    </source>
</evidence>
<organism evidence="4 5">
    <name type="scientific">Actinomadura alba</name>
    <dbReference type="NCBI Taxonomy" id="406431"/>
    <lineage>
        <taxon>Bacteria</taxon>
        <taxon>Bacillati</taxon>
        <taxon>Actinomycetota</taxon>
        <taxon>Actinomycetes</taxon>
        <taxon>Streptosporangiales</taxon>
        <taxon>Thermomonosporaceae</taxon>
        <taxon>Actinomadura</taxon>
    </lineage>
</organism>
<keyword evidence="5" id="KW-1185">Reference proteome</keyword>
<feature type="compositionally biased region" description="Low complexity" evidence="1">
    <location>
        <begin position="58"/>
        <end position="103"/>
    </location>
</feature>
<accession>A0ABR7LVF2</accession>
<feature type="compositionally biased region" description="Polar residues" evidence="1">
    <location>
        <begin position="26"/>
        <end position="46"/>
    </location>
</feature>
<keyword evidence="2" id="KW-0812">Transmembrane</keyword>
<reference evidence="4 5" key="1">
    <citation type="submission" date="2020-06" db="EMBL/GenBank/DDBJ databases">
        <title>Actinomadura xiongansis sp. nov., isolated from soil of Baiyangdian.</title>
        <authorList>
            <person name="Zhang X."/>
        </authorList>
    </citation>
    <scope>NUCLEOTIDE SEQUENCE [LARGE SCALE GENOMIC DNA]</scope>
    <source>
        <strain evidence="4 5">HBUM206468</strain>
    </source>
</reference>
<dbReference type="Proteomes" id="UP000805614">
    <property type="component" value="Unassembled WGS sequence"/>
</dbReference>
<protein>
    <submittedName>
        <fullName evidence="4">DUF2510 domain-containing protein</fullName>
    </submittedName>
</protein>
<dbReference type="EMBL" id="JABVEC010000021">
    <property type="protein sequence ID" value="MBC6468826.1"/>
    <property type="molecule type" value="Genomic_DNA"/>
</dbReference>
<evidence type="ECO:0000256" key="1">
    <source>
        <dbReference type="SAM" id="MobiDB-lite"/>
    </source>
</evidence>
<comment type="caution">
    <text evidence="4">The sequence shown here is derived from an EMBL/GenBank/DDBJ whole genome shotgun (WGS) entry which is preliminary data.</text>
</comment>
<dbReference type="RefSeq" id="WP_187245868.1">
    <property type="nucleotide sequence ID" value="NZ_JABVEC010000021.1"/>
</dbReference>
<evidence type="ECO:0000313" key="5">
    <source>
        <dbReference type="Proteomes" id="UP000805614"/>
    </source>
</evidence>
<feature type="domain" description="DUF2510" evidence="3">
    <location>
        <begin position="7"/>
        <end position="36"/>
    </location>
</feature>
<dbReference type="InterPro" id="IPR018929">
    <property type="entry name" value="DUF2510"/>
</dbReference>
<evidence type="ECO:0000313" key="4">
    <source>
        <dbReference type="EMBL" id="MBC6468826.1"/>
    </source>
</evidence>
<name>A0ABR7LVF2_9ACTN</name>
<keyword evidence="2" id="KW-1133">Transmembrane helix</keyword>
<dbReference type="Pfam" id="PF10708">
    <property type="entry name" value="DUF2510"/>
    <property type="match status" value="1"/>
</dbReference>
<sequence>MTGQVPPGWYRDPYGTPGLQRYWDGSQWTQATQPTDEWDDSASTPAPSRDQPPDNAEQQHQGFAPQGQQAQQPHQPQPDWASAGPAPGWGAPAPQQQYGWQPAPGQPMPGGPPQRSNTGLIVGLVGGGAALVAVLIVVALIIGSSGDDPEPGPDPLTITTPSVTQAPTAPSAVPGGRSPVIGAITDTQAGLAYSQLGGTWESAVTVSAGNSLGKHGFTRGSIATVQRNYRGAGSSYVASVYSGRLTSTVSSNDLETAAKSLFTAIEPTSYPQPNTRVELESKAYTVSGKRAWYYKVQLSFSQARSEGWNFTKETIVVLTVDRGSGGRPAVFYVSIPDSHANEGDLQLLLSSLRVL</sequence>
<proteinExistence type="predicted"/>
<feature type="region of interest" description="Disordered" evidence="1">
    <location>
        <begin position="1"/>
        <end position="115"/>
    </location>
</feature>
<feature type="transmembrane region" description="Helical" evidence="2">
    <location>
        <begin position="120"/>
        <end position="142"/>
    </location>
</feature>
<keyword evidence="2" id="KW-0472">Membrane</keyword>